<dbReference type="Gene3D" id="3.40.50.300">
    <property type="entry name" value="P-loop containing nucleotide triphosphate hydrolases"/>
    <property type="match status" value="1"/>
</dbReference>
<dbReference type="OrthoDB" id="3197057at2"/>
<dbReference type="AlphaFoldDB" id="A0A2V4AMN7"/>
<comment type="caution">
    <text evidence="1">The sequence shown here is derived from an EMBL/GenBank/DDBJ whole genome shotgun (WGS) entry which is preliminary data.</text>
</comment>
<evidence type="ECO:0000313" key="2">
    <source>
        <dbReference type="Proteomes" id="UP000249915"/>
    </source>
</evidence>
<dbReference type="EMBL" id="MASW01000006">
    <property type="protein sequence ID" value="PXY20889.1"/>
    <property type="molecule type" value="Genomic_DNA"/>
</dbReference>
<dbReference type="Proteomes" id="UP000249915">
    <property type="component" value="Unassembled WGS sequence"/>
</dbReference>
<dbReference type="RefSeq" id="WP_112284037.1">
    <property type="nucleotide sequence ID" value="NZ_MASW01000006.1"/>
</dbReference>
<sequence length="557" mass="62497">MAPDEEFRVTFPTLFVALDWVEAHCVIPDGFRKGEPFDLLDWQFWCLANAYRLKPDVVWNPKDPVLAPAFYYRRSQIVLPQKAGKGPYSAARICLEGLGPALFAGWARGGEVYDCREYGCGCGFVYVYEPGEAMGMPWPTPLIQVTAFSEEQAGNVYDAFVSMVKNGPLQDLIPSTPGEEFTRLPGGGRVDKVTSNAQSRLGQRVTYVPQDETGIWTTTNKMTKVATTQRRGLAGMGGRAEETTNAWDPSEQSVAQMTAESRAKDVFRFHPQAPATLSYTNKAERRRIHRYVYRYSLRENGGHIDLDSIEAEAAELLEKSPAEAERFFGNRIVSGSGSWVERAKWEKRKAPTPREIRRGSLVVLGFDGSDVDDWTAIRAETADGYQFTPTYGPDNLPTIWNPADHGGQVPRLEVDAAVDELFAKYEVVRMYCDPPYWESEVDAWAERHGEKRVIRWHTRRPVQMFEAAERLRTDIVKADSGFTHDGCELTAQHVANARCSARPQGRYVLVKATDPQKIDACVTSVITHEAAGDVTAAKGWRSARSNYVYLPSTTRRR</sequence>
<protein>
    <submittedName>
        <fullName evidence="1">Uncharacterized protein</fullName>
    </submittedName>
</protein>
<dbReference type="InterPro" id="IPR027417">
    <property type="entry name" value="P-loop_NTPase"/>
</dbReference>
<keyword evidence="2" id="KW-1185">Reference proteome</keyword>
<reference evidence="1 2" key="1">
    <citation type="submission" date="2016-07" db="EMBL/GenBank/DDBJ databases">
        <title>Draft genome sequence of Prauserella muralis DSM 45305, isolated from a mould-covered wall in an indoor environment.</title>
        <authorList>
            <person name="Ruckert C."/>
            <person name="Albersmeier A."/>
            <person name="Jiang C.-L."/>
            <person name="Jiang Y."/>
            <person name="Kalinowski J."/>
            <person name="Schneider O."/>
            <person name="Winkler A."/>
            <person name="Zotchev S.B."/>
        </authorList>
    </citation>
    <scope>NUCLEOTIDE SEQUENCE [LARGE SCALE GENOMIC DNA]</scope>
    <source>
        <strain evidence="1 2">DSM 45305</strain>
    </source>
</reference>
<organism evidence="1 2">
    <name type="scientific">Prauserella muralis</name>
    <dbReference type="NCBI Taxonomy" id="588067"/>
    <lineage>
        <taxon>Bacteria</taxon>
        <taxon>Bacillati</taxon>
        <taxon>Actinomycetota</taxon>
        <taxon>Actinomycetes</taxon>
        <taxon>Pseudonocardiales</taxon>
        <taxon>Pseudonocardiaceae</taxon>
        <taxon>Prauserella</taxon>
    </lineage>
</organism>
<gene>
    <name evidence="1" type="ORF">BAY60_25635</name>
</gene>
<proteinExistence type="predicted"/>
<evidence type="ECO:0000313" key="1">
    <source>
        <dbReference type="EMBL" id="PXY20889.1"/>
    </source>
</evidence>
<name>A0A2V4AMN7_9PSEU</name>
<accession>A0A2V4AMN7</accession>